<proteinExistence type="predicted"/>
<organism evidence="2 3">
    <name type="scientific">Cymbomonas tetramitiformis</name>
    <dbReference type="NCBI Taxonomy" id="36881"/>
    <lineage>
        <taxon>Eukaryota</taxon>
        <taxon>Viridiplantae</taxon>
        <taxon>Chlorophyta</taxon>
        <taxon>Pyramimonadophyceae</taxon>
        <taxon>Pyramimonadales</taxon>
        <taxon>Pyramimonadaceae</taxon>
        <taxon>Cymbomonas</taxon>
    </lineage>
</organism>
<keyword evidence="3" id="KW-1185">Reference proteome</keyword>
<dbReference type="CDD" id="cd20404">
    <property type="entry name" value="Tudor_Agenet_AtEML-like"/>
    <property type="match status" value="1"/>
</dbReference>
<feature type="compositionally biased region" description="Polar residues" evidence="1">
    <location>
        <begin position="174"/>
        <end position="183"/>
    </location>
</feature>
<evidence type="ECO:0000313" key="2">
    <source>
        <dbReference type="EMBL" id="KAK3244436.1"/>
    </source>
</evidence>
<protein>
    <recommendedName>
        <fullName evidence="4">Tudor domain-containing protein</fullName>
    </recommendedName>
</protein>
<evidence type="ECO:0000256" key="1">
    <source>
        <dbReference type="SAM" id="MobiDB-lite"/>
    </source>
</evidence>
<feature type="compositionally biased region" description="Polar residues" evidence="1">
    <location>
        <begin position="452"/>
        <end position="462"/>
    </location>
</feature>
<sequence length="551" mass="56802">MTTRSAGTDRRRTTRWASLNAAPASEAVGGSARSAVAPGATPSADGGGRGGSQPARRRRVTERRGRSAERGRRPGRAAARSEGAGRRMATRSTSRALCGSTQTAGAPGEAPAVVAETGAALVGRRVRVVWPAEGTSFDGTVHSWSPVDGQHEVQYDDGDVQWHVLSAEQVEWLNQEQEQQPQEGVSPASPPCVEGLVEGAEDTGAGEDGGSVGGLPPVVAADVAAVGKPQSNSRPDPTDGLESPPVPEGLVGLLGTPDGPSGERDDPLGVDGVASPGSAGPDAPQLGAPRPSPGMERQRFVGPLFRPVEGEWYGHVMRSMPPSGIIRDGVATTFSWFFCPLILDAVGWESAFPNLPRDAGWNEMVSGLARVLQEAGITWEVVAGYNLEEGMHPFHFSGQRQEQLIQMDQQLGQEVQMFASGLVASARLLETGRGLVGSTGGPSGAGRGAPVQPSSPNQTRAASQPLPERRAVAEACDGPVVEDEPSSGGAGTPGGEHALLDACALEALLRGEAGGADTFTHHQSIRSRNLAADELDGWSAGGGGLGGPSDS</sequence>
<feature type="region of interest" description="Disordered" evidence="1">
    <location>
        <begin position="532"/>
        <end position="551"/>
    </location>
</feature>
<evidence type="ECO:0000313" key="3">
    <source>
        <dbReference type="Proteomes" id="UP001190700"/>
    </source>
</evidence>
<comment type="caution">
    <text evidence="2">The sequence shown here is derived from an EMBL/GenBank/DDBJ whole genome shotgun (WGS) entry which is preliminary data.</text>
</comment>
<gene>
    <name evidence="2" type="ORF">CYMTET_45949</name>
</gene>
<name>A0AAE0BX64_9CHLO</name>
<feature type="compositionally biased region" description="Gly residues" evidence="1">
    <location>
        <begin position="434"/>
        <end position="447"/>
    </location>
</feature>
<feature type="compositionally biased region" description="Basic and acidic residues" evidence="1">
    <location>
        <begin position="62"/>
        <end position="72"/>
    </location>
</feature>
<feature type="region of interest" description="Disordered" evidence="1">
    <location>
        <begin position="174"/>
        <end position="298"/>
    </location>
</feature>
<feature type="compositionally biased region" description="Polar residues" evidence="1">
    <location>
        <begin position="90"/>
        <end position="102"/>
    </location>
</feature>
<feature type="region of interest" description="Disordered" evidence="1">
    <location>
        <begin position="434"/>
        <end position="471"/>
    </location>
</feature>
<evidence type="ECO:0008006" key="4">
    <source>
        <dbReference type="Google" id="ProtNLM"/>
    </source>
</evidence>
<feature type="region of interest" description="Disordered" evidence="1">
    <location>
        <begin position="1"/>
        <end position="110"/>
    </location>
</feature>
<dbReference type="AlphaFoldDB" id="A0AAE0BX64"/>
<feature type="compositionally biased region" description="Gly residues" evidence="1">
    <location>
        <begin position="539"/>
        <end position="551"/>
    </location>
</feature>
<dbReference type="EMBL" id="LGRX02031859">
    <property type="protein sequence ID" value="KAK3244436.1"/>
    <property type="molecule type" value="Genomic_DNA"/>
</dbReference>
<accession>A0AAE0BX64</accession>
<dbReference type="Gene3D" id="2.30.30.140">
    <property type="match status" value="1"/>
</dbReference>
<reference evidence="2 3" key="1">
    <citation type="journal article" date="2015" name="Genome Biol. Evol.">
        <title>Comparative Genomics of a Bacterivorous Green Alga Reveals Evolutionary Causalities and Consequences of Phago-Mixotrophic Mode of Nutrition.</title>
        <authorList>
            <person name="Burns J.A."/>
            <person name="Paasch A."/>
            <person name="Narechania A."/>
            <person name="Kim E."/>
        </authorList>
    </citation>
    <scope>NUCLEOTIDE SEQUENCE [LARGE SCALE GENOMIC DNA]</scope>
    <source>
        <strain evidence="2 3">PLY_AMNH</strain>
    </source>
</reference>
<dbReference type="Proteomes" id="UP001190700">
    <property type="component" value="Unassembled WGS sequence"/>
</dbReference>